<evidence type="ECO:0000256" key="1">
    <source>
        <dbReference type="SAM" id="MobiDB-lite"/>
    </source>
</evidence>
<keyword evidence="3" id="KW-1185">Reference proteome</keyword>
<feature type="compositionally biased region" description="Low complexity" evidence="1">
    <location>
        <begin position="104"/>
        <end position="113"/>
    </location>
</feature>
<feature type="region of interest" description="Disordered" evidence="1">
    <location>
        <begin position="1"/>
        <end position="28"/>
    </location>
</feature>
<dbReference type="EMBL" id="PXOA01000598">
    <property type="protein sequence ID" value="RFU73828.1"/>
    <property type="molecule type" value="Genomic_DNA"/>
</dbReference>
<reference evidence="2 3" key="1">
    <citation type="journal article" date="2018" name="PLoS Pathog.">
        <title>Evolution of structural diversity of trichothecenes, a family of toxins produced by plant pathogenic and entomopathogenic fungi.</title>
        <authorList>
            <person name="Proctor R.H."/>
            <person name="McCormick S.P."/>
            <person name="Kim H.S."/>
            <person name="Cardoza R.E."/>
            <person name="Stanley A.M."/>
            <person name="Lindo L."/>
            <person name="Kelly A."/>
            <person name="Brown D.W."/>
            <person name="Lee T."/>
            <person name="Vaughan M.M."/>
            <person name="Alexander N.J."/>
            <person name="Busman M."/>
            <person name="Gutierrez S."/>
        </authorList>
    </citation>
    <scope>NUCLEOTIDE SEQUENCE [LARGE SCALE GENOMIC DNA]</scope>
    <source>
        <strain evidence="2 3">IBT 40837</strain>
    </source>
</reference>
<feature type="non-terminal residue" evidence="2">
    <location>
        <position position="1"/>
    </location>
</feature>
<protein>
    <submittedName>
        <fullName evidence="2">F-box domain</fullName>
    </submittedName>
</protein>
<sequence>DDDDDDEASGNGNGAACSPERAWSHSETWPGRAPCWRHDDFPYVTVSEVFDAAAGVRIIARDCFMLETLSVHIRPKIRVQGVDASGSKTATSPAYKGRRRRRSSSGSSSSSSSAAPHNQTHGIHRNAAGNKGGATTQGPDGQEVQFADDMWSEIMAKGFICGDERWLVGEDAKGDVTILVF</sequence>
<dbReference type="AlphaFoldDB" id="A0A395NCJ6"/>
<dbReference type="Proteomes" id="UP000266272">
    <property type="component" value="Unassembled WGS sequence"/>
</dbReference>
<proteinExistence type="predicted"/>
<dbReference type="OrthoDB" id="5334391at2759"/>
<feature type="region of interest" description="Disordered" evidence="1">
    <location>
        <begin position="83"/>
        <end position="142"/>
    </location>
</feature>
<evidence type="ECO:0000313" key="2">
    <source>
        <dbReference type="EMBL" id="RFU73828.1"/>
    </source>
</evidence>
<comment type="caution">
    <text evidence="2">The sequence shown here is derived from an EMBL/GenBank/DDBJ whole genome shotgun (WGS) entry which is preliminary data.</text>
</comment>
<organism evidence="2 3">
    <name type="scientific">Trichoderma arundinaceum</name>
    <dbReference type="NCBI Taxonomy" id="490622"/>
    <lineage>
        <taxon>Eukaryota</taxon>
        <taxon>Fungi</taxon>
        <taxon>Dikarya</taxon>
        <taxon>Ascomycota</taxon>
        <taxon>Pezizomycotina</taxon>
        <taxon>Sordariomycetes</taxon>
        <taxon>Hypocreomycetidae</taxon>
        <taxon>Hypocreales</taxon>
        <taxon>Hypocreaceae</taxon>
        <taxon>Trichoderma</taxon>
    </lineage>
</organism>
<gene>
    <name evidence="2" type="ORF">TARUN_8406</name>
</gene>
<accession>A0A395NCJ6</accession>
<name>A0A395NCJ6_TRIAR</name>
<evidence type="ECO:0000313" key="3">
    <source>
        <dbReference type="Proteomes" id="UP000266272"/>
    </source>
</evidence>